<dbReference type="PANTHER" id="PTHR46438">
    <property type="entry name" value="ALPHA/BETA-HYDROLASES SUPERFAMILY PROTEIN"/>
    <property type="match status" value="1"/>
</dbReference>
<sequence>MTEFLAPAVTHDIDNIISTLNQRFSHHRIPVHQGVVHWRTLGNGPPLIMLHGGHGDWGHWVRNLDALAARHQLWIPDMPGYGDSTADAGSLDDIVIALRASMNVLFGPDADIDLIGFSFGGLVATTLAAQRQHIRRMALIGTAGHGGARRERGRMLSWRHPDDPATEEAALRNNMQSLMVHHAASIDDLSLALYRQAVLSARFRSKPLSTSGRLLPVLAQCRHPVLLIWGEFDVTAVPEDVAPALCAAGPDRHWEVVAGAGHWAQYERAEAVNALLSDWFGK</sequence>
<reference evidence="2 3" key="1">
    <citation type="submission" date="2019-08" db="EMBL/GenBank/DDBJ databases">
        <title>Amphibian skin-associated Pigmentiphaga: genome sequence and occurrence across geography and hosts.</title>
        <authorList>
            <person name="Bletz M.C."/>
            <person name="Bunk B."/>
            <person name="Sproeer C."/>
            <person name="Biwer P."/>
            <person name="Reiter S."/>
            <person name="Rabemananjara F.C.E."/>
            <person name="Schulz S."/>
            <person name="Overmann J."/>
            <person name="Vences M."/>
        </authorList>
    </citation>
    <scope>NUCLEOTIDE SEQUENCE [LARGE SCALE GENOMIC DNA]</scope>
    <source>
        <strain evidence="2 3">Mada1488</strain>
    </source>
</reference>
<organism evidence="2 3">
    <name type="scientific">Pigmentiphaga aceris</name>
    <dbReference type="NCBI Taxonomy" id="1940612"/>
    <lineage>
        <taxon>Bacteria</taxon>
        <taxon>Pseudomonadati</taxon>
        <taxon>Pseudomonadota</taxon>
        <taxon>Betaproteobacteria</taxon>
        <taxon>Burkholderiales</taxon>
        <taxon>Alcaligenaceae</taxon>
        <taxon>Pigmentiphaga</taxon>
    </lineage>
</organism>
<evidence type="ECO:0000313" key="3">
    <source>
        <dbReference type="Proteomes" id="UP000325161"/>
    </source>
</evidence>
<dbReference type="OrthoDB" id="5521505at2"/>
<evidence type="ECO:0000259" key="1">
    <source>
        <dbReference type="Pfam" id="PF12697"/>
    </source>
</evidence>
<keyword evidence="2" id="KW-0378">Hydrolase</keyword>
<dbReference type="InterPro" id="IPR029058">
    <property type="entry name" value="AB_hydrolase_fold"/>
</dbReference>
<evidence type="ECO:0000313" key="2">
    <source>
        <dbReference type="EMBL" id="QEI05321.1"/>
    </source>
</evidence>
<dbReference type="EMBL" id="CP043046">
    <property type="protein sequence ID" value="QEI05321.1"/>
    <property type="molecule type" value="Genomic_DNA"/>
</dbReference>
<dbReference type="SUPFAM" id="SSF53474">
    <property type="entry name" value="alpha/beta-Hydrolases"/>
    <property type="match status" value="1"/>
</dbReference>
<dbReference type="RefSeq" id="WP_148813475.1">
    <property type="nucleotide sequence ID" value="NZ_CP043046.1"/>
</dbReference>
<dbReference type="AlphaFoldDB" id="A0A5C0AXF2"/>
<proteinExistence type="predicted"/>
<protein>
    <submittedName>
        <fullName evidence="2">Alpha/beta fold hydrolase</fullName>
    </submittedName>
</protein>
<feature type="domain" description="AB hydrolase-1" evidence="1">
    <location>
        <begin position="47"/>
        <end position="274"/>
    </location>
</feature>
<dbReference type="GO" id="GO:0016787">
    <property type="term" value="F:hydrolase activity"/>
    <property type="evidence" value="ECO:0007669"/>
    <property type="project" value="UniProtKB-KW"/>
</dbReference>
<dbReference type="Proteomes" id="UP000325161">
    <property type="component" value="Chromosome"/>
</dbReference>
<dbReference type="Gene3D" id="3.40.50.1820">
    <property type="entry name" value="alpha/beta hydrolase"/>
    <property type="match status" value="1"/>
</dbReference>
<dbReference type="InterPro" id="IPR000073">
    <property type="entry name" value="AB_hydrolase_1"/>
</dbReference>
<gene>
    <name evidence="2" type="ORF">FXN63_05295</name>
</gene>
<keyword evidence="3" id="KW-1185">Reference proteome</keyword>
<name>A0A5C0AXF2_9BURK</name>
<dbReference type="PRINTS" id="PR00111">
    <property type="entry name" value="ABHYDROLASE"/>
</dbReference>
<dbReference type="Pfam" id="PF12697">
    <property type="entry name" value="Abhydrolase_6"/>
    <property type="match status" value="1"/>
</dbReference>
<dbReference type="KEGG" id="pacr:FXN63_05295"/>
<accession>A0A5C0AXF2</accession>